<proteinExistence type="predicted"/>
<dbReference type="Gene3D" id="1.10.10.1550">
    <property type="entry name" value="ROS/MUCR transcriptional regulator protein"/>
    <property type="match status" value="1"/>
</dbReference>
<dbReference type="GO" id="GO:0003677">
    <property type="term" value="F:DNA binding"/>
    <property type="evidence" value="ECO:0007669"/>
    <property type="project" value="InterPro"/>
</dbReference>
<protein>
    <submittedName>
        <fullName evidence="1">Uncharacterized protein</fullName>
    </submittedName>
</protein>
<reference evidence="1" key="1">
    <citation type="submission" date="2020-11" db="EMBL/GenBank/DDBJ databases">
        <authorList>
            <person name="Tran Van P."/>
        </authorList>
    </citation>
    <scope>NUCLEOTIDE SEQUENCE</scope>
</reference>
<dbReference type="Pfam" id="PF05443">
    <property type="entry name" value="ROS_MUCR"/>
    <property type="match status" value="1"/>
</dbReference>
<dbReference type="InterPro" id="IPR008807">
    <property type="entry name" value="ROS_MUCR"/>
</dbReference>
<dbReference type="InterPro" id="IPR041920">
    <property type="entry name" value="ROS/MUCR_sf"/>
</dbReference>
<dbReference type="OrthoDB" id="10061386at2759"/>
<sequence length="93" mass="10519">PAATEGLPRPDKPAVSIKKSLNDEYIICLEDGLKFKSLKRHLRSKFDMSPDEYRARWGLPSDYPMVAPAYARRRSELAKNIGLGQSRSKRKSG</sequence>
<dbReference type="GO" id="GO:0008270">
    <property type="term" value="F:zinc ion binding"/>
    <property type="evidence" value="ECO:0007669"/>
    <property type="project" value="InterPro"/>
</dbReference>
<gene>
    <name evidence="1" type="ORF">CTOB1V02_LOCUS17314</name>
</gene>
<feature type="non-terminal residue" evidence="1">
    <location>
        <position position="93"/>
    </location>
</feature>
<evidence type="ECO:0000313" key="1">
    <source>
        <dbReference type="EMBL" id="CAD7239499.1"/>
    </source>
</evidence>
<feature type="non-terminal residue" evidence="1">
    <location>
        <position position="1"/>
    </location>
</feature>
<dbReference type="EMBL" id="OB728583">
    <property type="protein sequence ID" value="CAD7239499.1"/>
    <property type="molecule type" value="Genomic_DNA"/>
</dbReference>
<dbReference type="AlphaFoldDB" id="A0A7R8WWF0"/>
<name>A0A7R8WWF0_9CRUS</name>
<accession>A0A7R8WWF0</accession>
<dbReference type="GO" id="GO:0006355">
    <property type="term" value="P:regulation of DNA-templated transcription"/>
    <property type="evidence" value="ECO:0007669"/>
    <property type="project" value="InterPro"/>
</dbReference>
<organism evidence="1">
    <name type="scientific">Cyprideis torosa</name>
    <dbReference type="NCBI Taxonomy" id="163714"/>
    <lineage>
        <taxon>Eukaryota</taxon>
        <taxon>Metazoa</taxon>
        <taxon>Ecdysozoa</taxon>
        <taxon>Arthropoda</taxon>
        <taxon>Crustacea</taxon>
        <taxon>Oligostraca</taxon>
        <taxon>Ostracoda</taxon>
        <taxon>Podocopa</taxon>
        <taxon>Podocopida</taxon>
        <taxon>Cytherocopina</taxon>
        <taxon>Cytheroidea</taxon>
        <taxon>Cytherideidae</taxon>
        <taxon>Cyprideis</taxon>
    </lineage>
</organism>